<sequence>MNTDLRAIGLDRGGWRATIEAAIGTDRLSVVGEPRGGQLVRYDDPSGAQLYILGVEPYSTYAGFTGRRSATAHVTAVDDVLALVEVLDDDPASPGYETAVAALTCNLAQGPLIVDAGTQSFEQVALTALAVDATVVDGADAGEPGITATGAQPVLHPDGTRLPDASARIRATVRSAERRVGELGGQAFWLLDLDLPVPMDVCLPAGEGPGPAAGDTVAGLFQLVGEILAPAGCGDGGCGSGGCGSGGCGCGG</sequence>
<protein>
    <submittedName>
        <fullName evidence="1">Uncharacterized protein</fullName>
    </submittedName>
</protein>
<proteinExistence type="predicted"/>
<gene>
    <name evidence="1" type="ORF">CSPHI_05660</name>
</gene>
<dbReference type="AlphaFoldDB" id="A0A1L7CXR3"/>
<dbReference type="KEGG" id="csph:CSPHI_05660"/>
<dbReference type="Proteomes" id="UP000185469">
    <property type="component" value="Chromosome"/>
</dbReference>
<reference evidence="1 2" key="1">
    <citation type="submission" date="2014-08" db="EMBL/GenBank/DDBJ databases">
        <title>Complete genome sequence of Corynebacterium sphenisci CECT 5990(T) (=DSM 44792(T)), isolated from healthy wild penguins.</title>
        <authorList>
            <person name="Ruckert C."/>
            <person name="Albersmeier A."/>
            <person name="Winkler A."/>
            <person name="Kalinowski J."/>
        </authorList>
    </citation>
    <scope>NUCLEOTIDE SEQUENCE [LARGE SCALE GENOMIC DNA]</scope>
    <source>
        <strain evidence="1 2">DSM 44792</strain>
    </source>
</reference>
<dbReference type="STRING" id="1437874.CSPHI_05660"/>
<dbReference type="RefSeq" id="WP_075691859.1">
    <property type="nucleotide sequence ID" value="NZ_CP009248.1"/>
</dbReference>
<accession>A0A1L7CXR3</accession>
<dbReference type="EMBL" id="CP009248">
    <property type="protein sequence ID" value="APT90611.1"/>
    <property type="molecule type" value="Genomic_DNA"/>
</dbReference>
<evidence type="ECO:0000313" key="1">
    <source>
        <dbReference type="EMBL" id="APT90611.1"/>
    </source>
</evidence>
<evidence type="ECO:0000313" key="2">
    <source>
        <dbReference type="Proteomes" id="UP000185469"/>
    </source>
</evidence>
<name>A0A1L7CXR3_9CORY</name>
<organism evidence="1 2">
    <name type="scientific">Corynebacterium sphenisci DSM 44792</name>
    <dbReference type="NCBI Taxonomy" id="1437874"/>
    <lineage>
        <taxon>Bacteria</taxon>
        <taxon>Bacillati</taxon>
        <taxon>Actinomycetota</taxon>
        <taxon>Actinomycetes</taxon>
        <taxon>Mycobacteriales</taxon>
        <taxon>Corynebacteriaceae</taxon>
        <taxon>Corynebacterium</taxon>
    </lineage>
</organism>
<dbReference type="OrthoDB" id="4420183at2"/>
<keyword evidence="2" id="KW-1185">Reference proteome</keyword>